<comment type="caution">
    <text evidence="2">The sequence shown here is derived from an EMBL/GenBank/DDBJ whole genome shotgun (WGS) entry which is preliminary data.</text>
</comment>
<organism evidence="2 3">
    <name type="scientific">Viridibacillus soli</name>
    <dbReference type="NCBI Taxonomy" id="2798301"/>
    <lineage>
        <taxon>Bacteria</taxon>
        <taxon>Bacillati</taxon>
        <taxon>Bacillota</taxon>
        <taxon>Bacilli</taxon>
        <taxon>Bacillales</taxon>
        <taxon>Caryophanaceae</taxon>
        <taxon>Viridibacillus</taxon>
    </lineage>
</organism>
<dbReference type="RefSeq" id="WP_200749596.1">
    <property type="nucleotide sequence ID" value="NZ_JAEOAH010000023.1"/>
</dbReference>
<reference evidence="2 3" key="1">
    <citation type="submission" date="2020-12" db="EMBL/GenBank/DDBJ databases">
        <title>YIM B01967 draft genome.</title>
        <authorList>
            <person name="Yan X."/>
        </authorList>
    </citation>
    <scope>NUCLEOTIDE SEQUENCE [LARGE SCALE GENOMIC DNA]</scope>
    <source>
        <strain evidence="2 3">YIM B01967</strain>
    </source>
</reference>
<dbReference type="Proteomes" id="UP000618943">
    <property type="component" value="Unassembled WGS sequence"/>
</dbReference>
<gene>
    <name evidence="2" type="ORF">JFL43_14540</name>
</gene>
<feature type="signal peptide" evidence="1">
    <location>
        <begin position="1"/>
        <end position="16"/>
    </location>
</feature>
<dbReference type="PROSITE" id="PS51257">
    <property type="entry name" value="PROKAR_LIPOPROTEIN"/>
    <property type="match status" value="1"/>
</dbReference>
<sequence length="173" mass="19372">MSRYIILMLLGVSVLASLVGCGQTVDEKMDQGIANAESIFKANPEKSTEQVNKIKFYLPSGYEIEASSDDTNIILSKNNNAFVLFNNPNESADSDRFYKSLKADKEANIVKEHSFKQKNRFGFVSVLKSDDKQYEIIVSNGGVKMTTVTNGDDIDELIEQMMQIVRSLKITKK</sequence>
<evidence type="ECO:0000313" key="3">
    <source>
        <dbReference type="Proteomes" id="UP000618943"/>
    </source>
</evidence>
<keyword evidence="3" id="KW-1185">Reference proteome</keyword>
<protein>
    <recommendedName>
        <fullName evidence="4">Lipoprotein</fullName>
    </recommendedName>
</protein>
<evidence type="ECO:0008006" key="4">
    <source>
        <dbReference type="Google" id="ProtNLM"/>
    </source>
</evidence>
<feature type="chain" id="PRO_5047014468" description="Lipoprotein" evidence="1">
    <location>
        <begin position="17"/>
        <end position="173"/>
    </location>
</feature>
<evidence type="ECO:0000313" key="2">
    <source>
        <dbReference type="EMBL" id="MBK3496057.1"/>
    </source>
</evidence>
<dbReference type="EMBL" id="JAEOAH010000023">
    <property type="protein sequence ID" value="MBK3496057.1"/>
    <property type="molecule type" value="Genomic_DNA"/>
</dbReference>
<accession>A0ABS1H9G2</accession>
<evidence type="ECO:0000256" key="1">
    <source>
        <dbReference type="SAM" id="SignalP"/>
    </source>
</evidence>
<keyword evidence="1" id="KW-0732">Signal</keyword>
<name>A0ABS1H9G2_9BACL</name>
<proteinExistence type="predicted"/>